<dbReference type="RefSeq" id="WP_382391140.1">
    <property type="nucleotide sequence ID" value="NZ_JBHTCQ010000001.1"/>
</dbReference>
<proteinExistence type="predicted"/>
<keyword evidence="2" id="KW-1185">Reference proteome</keyword>
<reference evidence="2" key="1">
    <citation type="journal article" date="2019" name="Int. J. Syst. Evol. Microbiol.">
        <title>The Global Catalogue of Microorganisms (GCM) 10K type strain sequencing project: providing services to taxonomists for standard genome sequencing and annotation.</title>
        <authorList>
            <consortium name="The Broad Institute Genomics Platform"/>
            <consortium name="The Broad Institute Genome Sequencing Center for Infectious Disease"/>
            <person name="Wu L."/>
            <person name="Ma J."/>
        </authorList>
    </citation>
    <scope>NUCLEOTIDE SEQUENCE [LARGE SCALE GENOMIC DNA]</scope>
    <source>
        <strain evidence="2">JCM 1490</strain>
    </source>
</reference>
<dbReference type="SUPFAM" id="SSF52540">
    <property type="entry name" value="P-loop containing nucleoside triphosphate hydrolases"/>
    <property type="match status" value="1"/>
</dbReference>
<evidence type="ECO:0000313" key="1">
    <source>
        <dbReference type="EMBL" id="MFC7404081.1"/>
    </source>
</evidence>
<gene>
    <name evidence="1" type="ORF">ACFQQL_03085</name>
</gene>
<accession>A0ABW2Q3L4</accession>
<dbReference type="EMBL" id="JBHTCQ010000001">
    <property type="protein sequence ID" value="MFC7404081.1"/>
    <property type="molecule type" value="Genomic_DNA"/>
</dbReference>
<evidence type="ECO:0000313" key="2">
    <source>
        <dbReference type="Proteomes" id="UP001596455"/>
    </source>
</evidence>
<dbReference type="Proteomes" id="UP001596455">
    <property type="component" value="Unassembled WGS sequence"/>
</dbReference>
<dbReference type="InterPro" id="IPR027417">
    <property type="entry name" value="P-loop_NTPase"/>
</dbReference>
<comment type="caution">
    <text evidence="1">The sequence shown here is derived from an EMBL/GenBank/DDBJ whole genome shotgun (WGS) entry which is preliminary data.</text>
</comment>
<sequence>MRQASITDPRSDITADLASPAHLVEIHPDDVTASLVAYTASRVDLTRTRAVLTEGVPRFGDLVLASVTSVGHHARLENVHGRKAPLVEGTRVVVAYGRRYAPDQFEAVVPEDLGPCQLVAAGGVAGRVLSRHARVRGATELEPVGLLVDPSGRRLNTTDGAWSPPAAPAGPGPVVVLVAGASMNSGKTTTGAMLCAGMRAAGLRVGAAKVTGTGAGNDLWAFRDSGAHHAVDFTHAGYPSTWQVPVEQLVEVFLQSLDHLAAAGCDVVVVEIADGLYQPETAALLRHPVVQARHDGLLFAATDPLCATAGLGWLRDNGLEALAVTGLLSASVLGTREFTTAVDHPVWDSAVLSDGGHAGQLHATLLERRKVTT</sequence>
<protein>
    <submittedName>
        <fullName evidence="1">DUF1611 domain-containing protein</fullName>
    </submittedName>
</protein>
<name>A0ABW2Q3L4_9MICO</name>
<dbReference type="Gene3D" id="3.40.50.300">
    <property type="entry name" value="P-loop containing nucleotide triphosphate hydrolases"/>
    <property type="match status" value="1"/>
</dbReference>
<organism evidence="1 2">
    <name type="scientific">Georgenia alba</name>
    <dbReference type="NCBI Taxonomy" id="2233858"/>
    <lineage>
        <taxon>Bacteria</taxon>
        <taxon>Bacillati</taxon>
        <taxon>Actinomycetota</taxon>
        <taxon>Actinomycetes</taxon>
        <taxon>Micrococcales</taxon>
        <taxon>Bogoriellaceae</taxon>
        <taxon>Georgenia</taxon>
    </lineage>
</organism>